<proteinExistence type="predicted"/>
<dbReference type="Pfam" id="PF25298">
    <property type="entry name" value="Baculo_FP_2nd"/>
    <property type="match status" value="1"/>
</dbReference>
<keyword evidence="1" id="KW-0732">Signal</keyword>
<accession>A0A8D8QQ40</accession>
<sequence length="235" mass="27807">MLILVSTKHGMPYLFPALLLVTCSHTLEAHEDSLNMPKEPKKKSSQMSVQIWNSCPHRMRRNTIPYIISVQNSTTTREKAFNQLYQHSLLNNVVVSGLRLPFKNESLLSVVEDFGYMLGLKNPMKDVRTAWYLRVPQKRKKLIVIRLIDKGTRCKWVQHYRQNELWNEMIYMHEQLTKPNHNLLLHVKKLAKQYSWRYVWIRDGSVLMRENDVSPIYKVNSMEHVHSIMKLYGET</sequence>
<feature type="chain" id="PRO_5036428577" description="FP protein C-terminal domain-containing protein" evidence="1">
    <location>
        <begin position="30"/>
        <end position="235"/>
    </location>
</feature>
<dbReference type="EMBL" id="HBUF01604629">
    <property type="protein sequence ID" value="CAG6777231.1"/>
    <property type="molecule type" value="Transcribed_RNA"/>
</dbReference>
<dbReference type="EMBL" id="HBUF01426608">
    <property type="protein sequence ID" value="CAG6741475.1"/>
    <property type="molecule type" value="Transcribed_RNA"/>
</dbReference>
<dbReference type="EMBL" id="HBUF01604630">
    <property type="protein sequence ID" value="CAG6777232.1"/>
    <property type="molecule type" value="Transcribed_RNA"/>
</dbReference>
<organism evidence="3">
    <name type="scientific">Cacopsylla melanoneura</name>
    <dbReference type="NCBI Taxonomy" id="428564"/>
    <lineage>
        <taxon>Eukaryota</taxon>
        <taxon>Metazoa</taxon>
        <taxon>Ecdysozoa</taxon>
        <taxon>Arthropoda</taxon>
        <taxon>Hexapoda</taxon>
        <taxon>Insecta</taxon>
        <taxon>Pterygota</taxon>
        <taxon>Neoptera</taxon>
        <taxon>Paraneoptera</taxon>
        <taxon>Hemiptera</taxon>
        <taxon>Sternorrhyncha</taxon>
        <taxon>Psylloidea</taxon>
        <taxon>Psyllidae</taxon>
        <taxon>Psyllinae</taxon>
        <taxon>Cacopsylla</taxon>
    </lineage>
</organism>
<dbReference type="InterPro" id="IPR057251">
    <property type="entry name" value="FP_C"/>
</dbReference>
<protein>
    <recommendedName>
        <fullName evidence="2">FP protein C-terminal domain-containing protein</fullName>
    </recommendedName>
</protein>
<dbReference type="AlphaFoldDB" id="A0A8D8QQ40"/>
<name>A0A8D8QQ40_9HEMI</name>
<dbReference type="EMBL" id="HBUF01256164">
    <property type="protein sequence ID" value="CAG6681561.1"/>
    <property type="molecule type" value="Transcribed_RNA"/>
</dbReference>
<evidence type="ECO:0000259" key="2">
    <source>
        <dbReference type="Pfam" id="PF25298"/>
    </source>
</evidence>
<reference evidence="3" key="1">
    <citation type="submission" date="2021-05" db="EMBL/GenBank/DDBJ databases">
        <authorList>
            <person name="Alioto T."/>
            <person name="Alioto T."/>
            <person name="Gomez Garrido J."/>
        </authorList>
    </citation>
    <scope>NUCLEOTIDE SEQUENCE</scope>
</reference>
<dbReference type="EMBL" id="HBUF01090591">
    <property type="protein sequence ID" value="CAG6635602.1"/>
    <property type="molecule type" value="Transcribed_RNA"/>
</dbReference>
<feature type="signal peptide" evidence="1">
    <location>
        <begin position="1"/>
        <end position="29"/>
    </location>
</feature>
<evidence type="ECO:0000313" key="3">
    <source>
        <dbReference type="EMBL" id="CAG6635602.1"/>
    </source>
</evidence>
<dbReference type="EMBL" id="HBUF01090592">
    <property type="protein sequence ID" value="CAG6635603.1"/>
    <property type="molecule type" value="Transcribed_RNA"/>
</dbReference>
<feature type="domain" description="FP protein C-terminal" evidence="2">
    <location>
        <begin position="177"/>
        <end position="228"/>
    </location>
</feature>
<dbReference type="EMBL" id="HBUF01256165">
    <property type="protein sequence ID" value="CAG6681562.1"/>
    <property type="molecule type" value="Transcribed_RNA"/>
</dbReference>
<evidence type="ECO:0000256" key="1">
    <source>
        <dbReference type="SAM" id="SignalP"/>
    </source>
</evidence>